<feature type="domain" description="Acyltransferase 3" evidence="2">
    <location>
        <begin position="12"/>
        <end position="333"/>
    </location>
</feature>
<dbReference type="Proteomes" id="UP001595713">
    <property type="component" value="Unassembled WGS sequence"/>
</dbReference>
<feature type="transmembrane region" description="Helical" evidence="1">
    <location>
        <begin position="174"/>
        <end position="194"/>
    </location>
</feature>
<keyword evidence="3" id="KW-0012">Acyltransferase</keyword>
<feature type="transmembrane region" description="Helical" evidence="1">
    <location>
        <begin position="87"/>
        <end position="108"/>
    </location>
</feature>
<dbReference type="GO" id="GO:0016746">
    <property type="term" value="F:acyltransferase activity"/>
    <property type="evidence" value="ECO:0007669"/>
    <property type="project" value="UniProtKB-KW"/>
</dbReference>
<evidence type="ECO:0000313" key="3">
    <source>
        <dbReference type="EMBL" id="MFC3580148.1"/>
    </source>
</evidence>
<dbReference type="EMBL" id="JBHRXP010000003">
    <property type="protein sequence ID" value="MFC3580148.1"/>
    <property type="molecule type" value="Genomic_DNA"/>
</dbReference>
<evidence type="ECO:0000313" key="4">
    <source>
        <dbReference type="Proteomes" id="UP001595713"/>
    </source>
</evidence>
<reference evidence="4" key="1">
    <citation type="journal article" date="2019" name="Int. J. Syst. Evol. Microbiol.">
        <title>The Global Catalogue of Microorganisms (GCM) 10K type strain sequencing project: providing services to taxonomists for standard genome sequencing and annotation.</title>
        <authorList>
            <consortium name="The Broad Institute Genomics Platform"/>
            <consortium name="The Broad Institute Genome Sequencing Center for Infectious Disease"/>
            <person name="Wu L."/>
            <person name="Ma J."/>
        </authorList>
    </citation>
    <scope>NUCLEOTIDE SEQUENCE [LARGE SCALE GENOMIC DNA]</scope>
    <source>
        <strain evidence="4">KCTC 42739</strain>
    </source>
</reference>
<keyword evidence="4" id="KW-1185">Reference proteome</keyword>
<accession>A0ABV7STY1</accession>
<feature type="transmembrane region" description="Helical" evidence="1">
    <location>
        <begin position="12"/>
        <end position="29"/>
    </location>
</feature>
<dbReference type="EC" id="2.3.-.-" evidence="3"/>
<keyword evidence="1" id="KW-1133">Transmembrane helix</keyword>
<dbReference type="RefSeq" id="WP_261295370.1">
    <property type="nucleotide sequence ID" value="NZ_JANQBK010000015.1"/>
</dbReference>
<feature type="transmembrane region" description="Helical" evidence="1">
    <location>
        <begin position="143"/>
        <end position="162"/>
    </location>
</feature>
<keyword evidence="3" id="KW-0808">Transferase</keyword>
<organism evidence="3 4">
    <name type="scientific">Sphingomonas hylomeconis</name>
    <dbReference type="NCBI Taxonomy" id="1395958"/>
    <lineage>
        <taxon>Bacteria</taxon>
        <taxon>Pseudomonadati</taxon>
        <taxon>Pseudomonadota</taxon>
        <taxon>Alphaproteobacteria</taxon>
        <taxon>Sphingomonadales</taxon>
        <taxon>Sphingomonadaceae</taxon>
        <taxon>Sphingomonas</taxon>
    </lineage>
</organism>
<proteinExistence type="predicted"/>
<gene>
    <name evidence="3" type="ORF">ACFONA_08205</name>
</gene>
<keyword evidence="1" id="KW-0472">Membrane</keyword>
<dbReference type="Pfam" id="PF01757">
    <property type="entry name" value="Acyl_transf_3"/>
    <property type="match status" value="1"/>
</dbReference>
<name>A0ABV7STY1_9SPHN</name>
<evidence type="ECO:0000256" key="1">
    <source>
        <dbReference type="SAM" id="Phobius"/>
    </source>
</evidence>
<keyword evidence="1" id="KW-0812">Transmembrane</keyword>
<sequence>MAGDGRIADLKSLTSFRFFAALWVVLFHFGDQLPLDYLAMNPILHGQRAVDFFFILSGFILAHVYGGQLASGRFVLRSFLVKRLARLYPVHVLALFGSLAFFIGAHLLGVQINNAAKYDLRQFVPNLLLISTWFPFVRPAFNLPAWSISAEFAAYLLFPFIARAVLSPRFGARTWVAISIVLFAVFELFSKAVFGHSVLRLIEMGVFRIMPLFVLGIVLWKGWSARVFVPPLWLLLPLMVVALVLAPYPMLDVPVFALIVLIGAEQTVAGKEGAFGSGRLVFLGEASYSLYMTHGLVQTVYYAVLGKLHVPLTQLPVALAAFAIGLVLCVLVSILTYLLVEAPCRNLITRWAHTRLRAPESTVVI</sequence>
<feature type="transmembrane region" description="Helical" evidence="1">
    <location>
        <begin position="317"/>
        <end position="340"/>
    </location>
</feature>
<feature type="transmembrane region" description="Helical" evidence="1">
    <location>
        <begin position="200"/>
        <end position="220"/>
    </location>
</feature>
<evidence type="ECO:0000259" key="2">
    <source>
        <dbReference type="Pfam" id="PF01757"/>
    </source>
</evidence>
<dbReference type="PANTHER" id="PTHR23028">
    <property type="entry name" value="ACETYLTRANSFERASE"/>
    <property type="match status" value="1"/>
</dbReference>
<feature type="transmembrane region" description="Helical" evidence="1">
    <location>
        <begin position="49"/>
        <end position="66"/>
    </location>
</feature>
<comment type="caution">
    <text evidence="3">The sequence shown here is derived from an EMBL/GenBank/DDBJ whole genome shotgun (WGS) entry which is preliminary data.</text>
</comment>
<protein>
    <submittedName>
        <fullName evidence="3">Acyltransferase family protein</fullName>
        <ecNumber evidence="3">2.3.-.-</ecNumber>
    </submittedName>
</protein>
<dbReference type="InterPro" id="IPR002656">
    <property type="entry name" value="Acyl_transf_3_dom"/>
</dbReference>
<dbReference type="InterPro" id="IPR050879">
    <property type="entry name" value="Acyltransferase_3"/>
</dbReference>
<feature type="transmembrane region" description="Helical" evidence="1">
    <location>
        <begin position="232"/>
        <end position="251"/>
    </location>
</feature>